<dbReference type="PANTHER" id="PTHR19370">
    <property type="entry name" value="NADH-CYTOCHROME B5 REDUCTASE"/>
    <property type="match status" value="1"/>
</dbReference>
<keyword evidence="5 12" id="KW-0812">Transmembrane</keyword>
<accession>A0AAJ5YWE3</accession>
<reference evidence="15 16" key="1">
    <citation type="submission" date="2023-03" db="EMBL/GenBank/DDBJ databases">
        <title>Mating type loci evolution in Malassezia.</title>
        <authorList>
            <person name="Coelho M.A."/>
        </authorList>
    </citation>
    <scope>NUCLEOTIDE SEQUENCE [LARGE SCALE GENOMIC DNA]</scope>
    <source>
        <strain evidence="15 16">CBS 9725</strain>
    </source>
</reference>
<evidence type="ECO:0000256" key="4">
    <source>
        <dbReference type="ARBA" id="ARBA00022630"/>
    </source>
</evidence>
<dbReference type="Proteomes" id="UP001219567">
    <property type="component" value="Chromosome 7"/>
</dbReference>
<keyword evidence="6" id="KW-1000">Mitochondrion outer membrane</keyword>
<evidence type="ECO:0000256" key="8">
    <source>
        <dbReference type="ARBA" id="ARBA00022989"/>
    </source>
</evidence>
<dbReference type="EMBL" id="CP119949">
    <property type="protein sequence ID" value="WFD01013.1"/>
    <property type="molecule type" value="Genomic_DNA"/>
</dbReference>
<keyword evidence="7 11" id="KW-0274">FAD</keyword>
<keyword evidence="10 12" id="KW-0472">Membrane</keyword>
<dbReference type="InterPro" id="IPR039261">
    <property type="entry name" value="FNR_nucleotide-bd"/>
</dbReference>
<keyword evidence="8 12" id="KW-1133">Transmembrane helix</keyword>
<sequence>MANRISSYLADSHWIFHEYSNATRFMDWGVLATFAVGLALSFGLLYYLASSSSKPAMSKEEWRPFKLIEKTPVSKTTAMYTYPQGNVSRAVSQLNIGDSIEMKGPRGTFEYQRNAHDAVGLLAGGTGLTPCLQVLEHALRDELDKTQFAMIYANTEHSEILLKDRLDALAKQHPDRFRVHYFLMDAPSDWQGGKGFVTQDAIDQHFGKSSDRIRMLMCGPPPMINAMKGHLEKLKFPAARTVSQAHDPVYVF</sequence>
<dbReference type="Pfam" id="PF00970">
    <property type="entry name" value="FAD_binding_6"/>
    <property type="match status" value="1"/>
</dbReference>
<evidence type="ECO:0000259" key="13">
    <source>
        <dbReference type="Pfam" id="PF00175"/>
    </source>
</evidence>
<evidence type="ECO:0000313" key="15">
    <source>
        <dbReference type="EMBL" id="WFD01013.1"/>
    </source>
</evidence>
<dbReference type="Pfam" id="PF00175">
    <property type="entry name" value="NAD_binding_1"/>
    <property type="match status" value="1"/>
</dbReference>
<evidence type="ECO:0000259" key="14">
    <source>
        <dbReference type="Pfam" id="PF00970"/>
    </source>
</evidence>
<evidence type="ECO:0000256" key="7">
    <source>
        <dbReference type="ARBA" id="ARBA00022827"/>
    </source>
</evidence>
<evidence type="ECO:0000256" key="11">
    <source>
        <dbReference type="PIRSR" id="PIRSR601834-1"/>
    </source>
</evidence>
<feature type="binding site" evidence="11">
    <location>
        <position position="88"/>
    </location>
    <ligand>
        <name>FAD</name>
        <dbReference type="ChEBI" id="CHEBI:57692"/>
    </ligand>
</feature>
<protein>
    <submittedName>
        <fullName evidence="15">Cytochrome-b5 reductase</fullName>
        <ecNumber evidence="15">1.6.2.2</ecNumber>
    </submittedName>
</protein>
<feature type="domain" description="Oxidoreductase FAD/NAD(P)-binding" evidence="13">
    <location>
        <begin position="121"/>
        <end position="228"/>
    </location>
</feature>
<keyword evidence="6" id="KW-0496">Mitochondrion</keyword>
<feature type="binding site" evidence="11">
    <location>
        <position position="129"/>
    </location>
    <ligand>
        <name>FAD</name>
        <dbReference type="ChEBI" id="CHEBI:57692"/>
    </ligand>
</feature>
<comment type="cofactor">
    <cofactor evidence="1 11">
        <name>FAD</name>
        <dbReference type="ChEBI" id="CHEBI:57692"/>
    </cofactor>
</comment>
<dbReference type="CDD" id="cd06183">
    <property type="entry name" value="cyt_b5_reduct_like"/>
    <property type="match status" value="1"/>
</dbReference>
<keyword evidence="16" id="KW-1185">Reference proteome</keyword>
<dbReference type="PANTHER" id="PTHR19370:SF184">
    <property type="entry name" value="NADH-CYTOCHROME B5 REDUCTASE-LIKE"/>
    <property type="match status" value="1"/>
</dbReference>
<name>A0AAJ5YWE3_9BASI</name>
<evidence type="ECO:0000256" key="2">
    <source>
        <dbReference type="ARBA" id="ARBA00004294"/>
    </source>
</evidence>
<comment type="similarity">
    <text evidence="3">Belongs to the flavoprotein pyridine nucleotide cytochrome reductase family.</text>
</comment>
<dbReference type="Gene3D" id="3.40.50.80">
    <property type="entry name" value="Nucleotide-binding domain of ferredoxin-NADP reductase (FNR) module"/>
    <property type="match status" value="1"/>
</dbReference>
<evidence type="ECO:0000256" key="1">
    <source>
        <dbReference type="ARBA" id="ARBA00001974"/>
    </source>
</evidence>
<keyword evidence="9 15" id="KW-0560">Oxidoreductase</keyword>
<dbReference type="GO" id="GO:0005741">
    <property type="term" value="C:mitochondrial outer membrane"/>
    <property type="evidence" value="ECO:0007669"/>
    <property type="project" value="UniProtKB-SubCell"/>
</dbReference>
<organism evidence="15 16">
    <name type="scientific">Malassezia yamatoensis</name>
    <dbReference type="NCBI Taxonomy" id="253288"/>
    <lineage>
        <taxon>Eukaryota</taxon>
        <taxon>Fungi</taxon>
        <taxon>Dikarya</taxon>
        <taxon>Basidiomycota</taxon>
        <taxon>Ustilaginomycotina</taxon>
        <taxon>Malasseziomycetes</taxon>
        <taxon>Malasseziales</taxon>
        <taxon>Malasseziaceae</taxon>
        <taxon>Malassezia</taxon>
    </lineage>
</organism>
<keyword evidence="4 11" id="KW-0285">Flavoprotein</keyword>
<comment type="subcellular location">
    <subcellularLocation>
        <location evidence="2">Mitochondrion outer membrane</location>
    </subcellularLocation>
</comment>
<evidence type="ECO:0000256" key="3">
    <source>
        <dbReference type="ARBA" id="ARBA00006105"/>
    </source>
</evidence>
<feature type="binding site" evidence="11">
    <location>
        <position position="87"/>
    </location>
    <ligand>
        <name>FAD</name>
        <dbReference type="ChEBI" id="CHEBI:57692"/>
    </ligand>
</feature>
<evidence type="ECO:0000256" key="9">
    <source>
        <dbReference type="ARBA" id="ARBA00023002"/>
    </source>
</evidence>
<dbReference type="InterPro" id="IPR001834">
    <property type="entry name" value="CBR-like"/>
</dbReference>
<evidence type="ECO:0000313" key="16">
    <source>
        <dbReference type="Proteomes" id="UP001219567"/>
    </source>
</evidence>
<dbReference type="GO" id="GO:0090524">
    <property type="term" value="F:cytochrome-b5 reductase activity, acting on NADH"/>
    <property type="evidence" value="ECO:0007669"/>
    <property type="project" value="UniProtKB-EC"/>
</dbReference>
<evidence type="ECO:0000256" key="6">
    <source>
        <dbReference type="ARBA" id="ARBA00022787"/>
    </source>
</evidence>
<dbReference type="InterPro" id="IPR001433">
    <property type="entry name" value="OxRdtase_FAD/NAD-bd"/>
</dbReference>
<evidence type="ECO:0000256" key="5">
    <source>
        <dbReference type="ARBA" id="ARBA00022692"/>
    </source>
</evidence>
<dbReference type="PRINTS" id="PR00406">
    <property type="entry name" value="CYTB5RDTASE"/>
</dbReference>
<feature type="transmembrane region" description="Helical" evidence="12">
    <location>
        <begin position="28"/>
        <end position="49"/>
    </location>
</feature>
<dbReference type="InterPro" id="IPR008333">
    <property type="entry name" value="Cbr1-like_FAD-bd_dom"/>
</dbReference>
<dbReference type="FunFam" id="3.40.50.80:FF:000019">
    <property type="entry name" value="NADH-cytochrome b5 reductase"/>
    <property type="match status" value="1"/>
</dbReference>
<evidence type="ECO:0000256" key="12">
    <source>
        <dbReference type="SAM" id="Phobius"/>
    </source>
</evidence>
<feature type="domain" description="Flavoprotein pyridine nucleotide cytochrome reductase-like FAD-binding" evidence="14">
    <location>
        <begin position="81"/>
        <end position="111"/>
    </location>
</feature>
<proteinExistence type="inferred from homology"/>
<dbReference type="AlphaFoldDB" id="A0AAJ5YWE3"/>
<dbReference type="SUPFAM" id="SSF52343">
    <property type="entry name" value="Ferredoxin reductase-like, C-terminal NADP-linked domain"/>
    <property type="match status" value="1"/>
</dbReference>
<gene>
    <name evidence="15" type="primary">CBR1</name>
    <name evidence="15" type="ORF">MYAM1_003773</name>
</gene>
<dbReference type="EC" id="1.6.2.2" evidence="15"/>
<evidence type="ECO:0000256" key="10">
    <source>
        <dbReference type="ARBA" id="ARBA00023136"/>
    </source>
</evidence>